<dbReference type="InterPro" id="IPR053116">
    <property type="entry name" value="GATA-type_Znf_Regulator"/>
</dbReference>
<dbReference type="Pfam" id="PF00320">
    <property type="entry name" value="GATA"/>
    <property type="match status" value="1"/>
</dbReference>
<dbReference type="OrthoDB" id="2162994at2759"/>
<accession>A0A3B3WWN6</accession>
<evidence type="ECO:0000256" key="3">
    <source>
        <dbReference type="SAM" id="MobiDB-lite"/>
    </source>
</evidence>
<dbReference type="Ensembl" id="ENSPMET00000004754.1">
    <property type="protein sequence ID" value="ENSPMEP00000007064.1"/>
    <property type="gene ID" value="ENSPMEG00000008642.1"/>
</dbReference>
<sequence length="557" mass="61546">MSTAPRTEAAFIQDNQSKAEHNDSHSALFYLFHEVSKLATPIHKSLFDTNPASKNPTEASDVNSCINEKEERATSNPLEDPSGVKDGDEHLFQSSCSSHRHSLCCMIPNSPWKVLSLINLHCERLLHDKDAEEADLSLGSSSRVSHSNAKFATASPGVTKGGNTEYSLESTSGLSLQLCERRISPTSVVDLKMGSSEEVEEDSGEGCSLQIHSAEKTAAHAVALCECSSAVTLQPLHSYREKSSVGKQQSLIQECKKDWFLTEKDHLNVLFSDNALQQAQTSSVCSTAQITFSSTYMECTDVPQPALTLDLNANVTLSTEKPCNTQLPPSSAGLLSPQSGQYDQFSASKTECCHVPQEESHPITDYSTVSSCTVSYATDIWKVSNDEKDQLSTNKCRTKTRRKQPHPSRSADSQDPDFQGVTFRIDTELDDDRQQCRLLITSKYSKKLCKSVRKPKLRTRALQKLAKTSSSDEETDHTTNINKGKVCASCCTRKTPMWRDAEDGTPLCNACGIRYKKYRVRCVKCWHIPRKEGNSSSLCIRCGNLVKLTSAQRKHPS</sequence>
<dbReference type="PANTHER" id="PTHR47341:SF1">
    <property type="entry name" value="GATA-TYPE ZINC FINGER PROTEIN 1"/>
    <property type="match status" value="1"/>
</dbReference>
<evidence type="ECO:0000256" key="1">
    <source>
        <dbReference type="ARBA" id="ARBA00023242"/>
    </source>
</evidence>
<dbReference type="STRING" id="48701.ENSPMEP00000007064"/>
<feature type="region of interest" description="Disordered" evidence="3">
    <location>
        <begin position="392"/>
        <end position="419"/>
    </location>
</feature>
<dbReference type="GO" id="GO:0007283">
    <property type="term" value="P:spermatogenesis"/>
    <property type="evidence" value="ECO:0007669"/>
    <property type="project" value="TreeGrafter"/>
</dbReference>
<dbReference type="Gene3D" id="3.30.50.10">
    <property type="entry name" value="Erythroid Transcription Factor GATA-1, subunit A"/>
    <property type="match status" value="1"/>
</dbReference>
<protein>
    <recommendedName>
        <fullName evidence="4">GATA-type domain-containing protein</fullName>
    </recommendedName>
</protein>
<feature type="region of interest" description="Disordered" evidence="3">
    <location>
        <begin position="48"/>
        <end position="89"/>
    </location>
</feature>
<dbReference type="GO" id="GO:0006357">
    <property type="term" value="P:regulation of transcription by RNA polymerase II"/>
    <property type="evidence" value="ECO:0007669"/>
    <property type="project" value="TreeGrafter"/>
</dbReference>
<feature type="compositionally biased region" description="Basic residues" evidence="3">
    <location>
        <begin position="396"/>
        <end position="406"/>
    </location>
</feature>
<reference evidence="5" key="2">
    <citation type="submission" date="2025-09" db="UniProtKB">
        <authorList>
            <consortium name="Ensembl"/>
        </authorList>
    </citation>
    <scope>IDENTIFICATION</scope>
</reference>
<keyword evidence="1" id="KW-0539">Nucleus</keyword>
<reference evidence="5" key="1">
    <citation type="submission" date="2025-08" db="UniProtKB">
        <authorList>
            <consortium name="Ensembl"/>
        </authorList>
    </citation>
    <scope>IDENTIFICATION</scope>
</reference>
<dbReference type="GO" id="GO:0043565">
    <property type="term" value="F:sequence-specific DNA binding"/>
    <property type="evidence" value="ECO:0007669"/>
    <property type="project" value="InterPro"/>
</dbReference>
<dbReference type="RefSeq" id="XP_014837149.1">
    <property type="nucleotide sequence ID" value="XM_014981663.1"/>
</dbReference>
<dbReference type="GO" id="GO:0008270">
    <property type="term" value="F:zinc ion binding"/>
    <property type="evidence" value="ECO:0007669"/>
    <property type="project" value="UniProtKB-KW"/>
</dbReference>
<dbReference type="InterPro" id="IPR013088">
    <property type="entry name" value="Znf_NHR/GATA"/>
</dbReference>
<dbReference type="SMART" id="SM00401">
    <property type="entry name" value="ZnF_GATA"/>
    <property type="match status" value="1"/>
</dbReference>
<feature type="domain" description="GATA-type" evidence="4">
    <location>
        <begin position="481"/>
        <end position="516"/>
    </location>
</feature>
<dbReference type="CDD" id="cd00202">
    <property type="entry name" value="ZnF_GATA"/>
    <property type="match status" value="1"/>
</dbReference>
<dbReference type="AlphaFoldDB" id="A0A3B3WWN6"/>
<keyword evidence="2" id="KW-0863">Zinc-finger</keyword>
<dbReference type="GO" id="GO:0005634">
    <property type="term" value="C:nucleus"/>
    <property type="evidence" value="ECO:0007669"/>
    <property type="project" value="TreeGrafter"/>
</dbReference>
<keyword evidence="6" id="KW-1185">Reference proteome</keyword>
<dbReference type="GeneID" id="106914692"/>
<dbReference type="RefSeq" id="XP_014837165.1">
    <property type="nucleotide sequence ID" value="XM_014981679.1"/>
</dbReference>
<dbReference type="GO" id="GO:0048599">
    <property type="term" value="P:oocyte development"/>
    <property type="evidence" value="ECO:0007669"/>
    <property type="project" value="TreeGrafter"/>
</dbReference>
<evidence type="ECO:0000259" key="4">
    <source>
        <dbReference type="PROSITE" id="PS50114"/>
    </source>
</evidence>
<dbReference type="SUPFAM" id="SSF57716">
    <property type="entry name" value="Glucocorticoid receptor-like (DNA-binding domain)"/>
    <property type="match status" value="1"/>
</dbReference>
<organism evidence="5 6">
    <name type="scientific">Poecilia mexicana</name>
    <dbReference type="NCBI Taxonomy" id="48701"/>
    <lineage>
        <taxon>Eukaryota</taxon>
        <taxon>Metazoa</taxon>
        <taxon>Chordata</taxon>
        <taxon>Craniata</taxon>
        <taxon>Vertebrata</taxon>
        <taxon>Euteleostomi</taxon>
        <taxon>Actinopterygii</taxon>
        <taxon>Neopterygii</taxon>
        <taxon>Teleostei</taxon>
        <taxon>Neoteleostei</taxon>
        <taxon>Acanthomorphata</taxon>
        <taxon>Ovalentaria</taxon>
        <taxon>Atherinomorphae</taxon>
        <taxon>Cyprinodontiformes</taxon>
        <taxon>Poeciliidae</taxon>
        <taxon>Poeciliinae</taxon>
        <taxon>Poecilia</taxon>
    </lineage>
</organism>
<evidence type="ECO:0000313" key="6">
    <source>
        <dbReference type="Proteomes" id="UP000261480"/>
    </source>
</evidence>
<dbReference type="PANTHER" id="PTHR47341">
    <property type="entry name" value="GATA-TYPE ZINC FINGER PROTEIN 1"/>
    <property type="match status" value="1"/>
</dbReference>
<evidence type="ECO:0000256" key="2">
    <source>
        <dbReference type="PROSITE-ProRule" id="PRU00094"/>
    </source>
</evidence>
<keyword evidence="2" id="KW-0479">Metal-binding</keyword>
<feature type="compositionally biased region" description="Polar residues" evidence="3">
    <location>
        <begin position="48"/>
        <end position="66"/>
    </location>
</feature>
<dbReference type="PROSITE" id="PS50114">
    <property type="entry name" value="GATA_ZN_FINGER_2"/>
    <property type="match status" value="1"/>
</dbReference>
<dbReference type="CTD" id="100125288"/>
<dbReference type="InterPro" id="IPR000679">
    <property type="entry name" value="Znf_GATA"/>
</dbReference>
<dbReference type="Proteomes" id="UP000261480">
    <property type="component" value="Unplaced"/>
</dbReference>
<evidence type="ECO:0000313" key="5">
    <source>
        <dbReference type="Ensembl" id="ENSPMEP00000007064.1"/>
    </source>
</evidence>
<proteinExistence type="predicted"/>
<name>A0A3B3WWN6_9TELE</name>
<dbReference type="RefSeq" id="XP_014837157.1">
    <property type="nucleotide sequence ID" value="XM_014981671.1"/>
</dbReference>
<dbReference type="KEGG" id="pmei:106914692"/>
<keyword evidence="2" id="KW-0862">Zinc</keyword>